<gene>
    <name evidence="1" type="ORF">BJ138DRAFT_1140454</name>
</gene>
<accession>A0ACB8ARR5</accession>
<organism evidence="1 2">
    <name type="scientific">Hygrophoropsis aurantiaca</name>
    <dbReference type="NCBI Taxonomy" id="72124"/>
    <lineage>
        <taxon>Eukaryota</taxon>
        <taxon>Fungi</taxon>
        <taxon>Dikarya</taxon>
        <taxon>Basidiomycota</taxon>
        <taxon>Agaricomycotina</taxon>
        <taxon>Agaricomycetes</taxon>
        <taxon>Agaricomycetidae</taxon>
        <taxon>Boletales</taxon>
        <taxon>Coniophorineae</taxon>
        <taxon>Hygrophoropsidaceae</taxon>
        <taxon>Hygrophoropsis</taxon>
    </lineage>
</organism>
<evidence type="ECO:0000313" key="1">
    <source>
        <dbReference type="EMBL" id="KAH7915997.1"/>
    </source>
</evidence>
<reference evidence="1" key="1">
    <citation type="journal article" date="2021" name="New Phytol.">
        <title>Evolutionary innovations through gain and loss of genes in the ectomycorrhizal Boletales.</title>
        <authorList>
            <person name="Wu G."/>
            <person name="Miyauchi S."/>
            <person name="Morin E."/>
            <person name="Kuo A."/>
            <person name="Drula E."/>
            <person name="Varga T."/>
            <person name="Kohler A."/>
            <person name="Feng B."/>
            <person name="Cao Y."/>
            <person name="Lipzen A."/>
            <person name="Daum C."/>
            <person name="Hundley H."/>
            <person name="Pangilinan J."/>
            <person name="Johnson J."/>
            <person name="Barry K."/>
            <person name="LaButti K."/>
            <person name="Ng V."/>
            <person name="Ahrendt S."/>
            <person name="Min B."/>
            <person name="Choi I.G."/>
            <person name="Park H."/>
            <person name="Plett J.M."/>
            <person name="Magnuson J."/>
            <person name="Spatafora J.W."/>
            <person name="Nagy L.G."/>
            <person name="Henrissat B."/>
            <person name="Grigoriev I.V."/>
            <person name="Yang Z.L."/>
            <person name="Xu J."/>
            <person name="Martin F.M."/>
        </authorList>
    </citation>
    <scope>NUCLEOTIDE SEQUENCE</scope>
    <source>
        <strain evidence="1">ATCC 28755</strain>
    </source>
</reference>
<sequence length="385" mass="41565">MSSEDSVKPLWIETPLIYSSYISDYLGCSVYLKLENVQTAQSFKYRGISRFIQKIKEKHGPSVHLLAASGGNAGFAAAVAARALELNCTVYLPSIASEETRQLLRNQNAKVVVAGDVYSETVAALQQALKNEPNAVFVPAYEDPALWEGHGSMIKEIKEQLSEKPDAIFCNVGGGGLLGGIMGGCQAVGWDDVPVVAVETHGSNCFYHSISLNTDKFADMSATQPQTDIPSANDIYDVKRDSEYSVNLAHIRKITSRASSLGASSAAPGVVRKALDRSGGIKCVCVSDEMAMYTAKAFGEDHKLIIELACAATLTAAYNRELFSHLVESGQPRQKTAKTIVFIVCGGIKVSFNELMEHHDLLKGIAESDEGWPISYNGQAFNVSK</sequence>
<keyword evidence="2" id="KW-1185">Reference proteome</keyword>
<dbReference type="Proteomes" id="UP000790377">
    <property type="component" value="Unassembled WGS sequence"/>
</dbReference>
<protein>
    <submittedName>
        <fullName evidence="1">Tryptophan synthase beta subunit-like PLP-dependent enzyme</fullName>
    </submittedName>
</protein>
<evidence type="ECO:0000313" key="2">
    <source>
        <dbReference type="Proteomes" id="UP000790377"/>
    </source>
</evidence>
<dbReference type="EMBL" id="MU267594">
    <property type="protein sequence ID" value="KAH7915997.1"/>
    <property type="molecule type" value="Genomic_DNA"/>
</dbReference>
<comment type="caution">
    <text evidence="1">The sequence shown here is derived from an EMBL/GenBank/DDBJ whole genome shotgun (WGS) entry which is preliminary data.</text>
</comment>
<name>A0ACB8ARR5_9AGAM</name>
<proteinExistence type="predicted"/>